<reference evidence="2 3" key="1">
    <citation type="submission" date="2019-03" db="EMBL/GenBank/DDBJ databases">
        <title>Genomic Encyclopedia of Type Strains, Phase IV (KMG-IV): sequencing the most valuable type-strain genomes for metagenomic binning, comparative biology and taxonomic classification.</title>
        <authorList>
            <person name="Goeker M."/>
        </authorList>
    </citation>
    <scope>NUCLEOTIDE SEQUENCE [LARGE SCALE GENOMIC DNA]</scope>
    <source>
        <strain evidence="2 3">DSM 21667</strain>
    </source>
</reference>
<dbReference type="RefSeq" id="WP_133818768.1">
    <property type="nucleotide sequence ID" value="NZ_SNZH01000006.1"/>
</dbReference>
<evidence type="ECO:0000313" key="2">
    <source>
        <dbReference type="EMBL" id="TDR44026.1"/>
    </source>
</evidence>
<evidence type="ECO:0000256" key="1">
    <source>
        <dbReference type="SAM" id="MobiDB-lite"/>
    </source>
</evidence>
<organism evidence="2 3">
    <name type="scientific">Tahibacter aquaticus</name>
    <dbReference type="NCBI Taxonomy" id="520092"/>
    <lineage>
        <taxon>Bacteria</taxon>
        <taxon>Pseudomonadati</taxon>
        <taxon>Pseudomonadota</taxon>
        <taxon>Gammaproteobacteria</taxon>
        <taxon>Lysobacterales</taxon>
        <taxon>Rhodanobacteraceae</taxon>
        <taxon>Tahibacter</taxon>
    </lineage>
</organism>
<protein>
    <submittedName>
        <fullName evidence="2">Uncharacterized protein</fullName>
    </submittedName>
</protein>
<keyword evidence="3" id="KW-1185">Reference proteome</keyword>
<name>A0A4R6YYI7_9GAMM</name>
<proteinExistence type="predicted"/>
<dbReference type="AlphaFoldDB" id="A0A4R6YYI7"/>
<comment type="caution">
    <text evidence="2">The sequence shown here is derived from an EMBL/GenBank/DDBJ whole genome shotgun (WGS) entry which is preliminary data.</text>
</comment>
<gene>
    <name evidence="2" type="ORF">DFR29_106173</name>
</gene>
<dbReference type="OrthoDB" id="5573309at2"/>
<feature type="region of interest" description="Disordered" evidence="1">
    <location>
        <begin position="143"/>
        <end position="178"/>
    </location>
</feature>
<accession>A0A4R6YYI7</accession>
<dbReference type="EMBL" id="SNZH01000006">
    <property type="protein sequence ID" value="TDR44026.1"/>
    <property type="molecule type" value="Genomic_DNA"/>
</dbReference>
<dbReference type="Proteomes" id="UP000295293">
    <property type="component" value="Unassembled WGS sequence"/>
</dbReference>
<sequence>MTQNLVSISYTDEQLAAADAAIDQLETVFANFIALTPAERRSINRMGDITQPFCEKTLRMMEQNANLIPPVLDVAEARNDLLALNQLIPRLERLERLAERGSDTHAALGSDVYMLCLAGYGIMDKAGLGQGLDSLRKELSVRFAKKRRKPTEEAAAAKGKKTGSAKEKDTPETDDDNT</sequence>
<evidence type="ECO:0000313" key="3">
    <source>
        <dbReference type="Proteomes" id="UP000295293"/>
    </source>
</evidence>